<keyword evidence="4" id="KW-1185">Reference proteome</keyword>
<protein>
    <submittedName>
        <fullName evidence="3">DUF116 domain-containing protein</fullName>
    </submittedName>
</protein>
<keyword evidence="2" id="KW-1133">Transmembrane helix</keyword>
<keyword evidence="2" id="KW-0472">Membrane</keyword>
<dbReference type="InterPro" id="IPR002829">
    <property type="entry name" value="DUF116"/>
</dbReference>
<feature type="transmembrane region" description="Helical" evidence="2">
    <location>
        <begin position="12"/>
        <end position="39"/>
    </location>
</feature>
<evidence type="ECO:0000313" key="4">
    <source>
        <dbReference type="Proteomes" id="UP001220010"/>
    </source>
</evidence>
<dbReference type="Proteomes" id="UP001220010">
    <property type="component" value="Unassembled WGS sequence"/>
</dbReference>
<sequence>MLPPFMDPFFYLLGKAVFAVALAVLAAAIIGAALIAYSFKTGHFFMARIMLTFVSLLESLIKAIFRTFGADDAIVDDVGVRLRNYINQEKFKKVPKDERAIFMPQCLRAIDCPAKLTPEGLRCVNCGKCGIGTAKAYAEGLGYRFFVAPGSGVIKRMIKKYRPGAIVGVGCIMEIKEGVDLCHRYDIPAIGVPLLTSGCISTELEWDRLYETISDGKRSAPDHEGGAGEMVEPSEAKS</sequence>
<dbReference type="PANTHER" id="PTHR43801:SF1">
    <property type="entry name" value="POLYPRENYL SYNTHETASE"/>
    <property type="match status" value="1"/>
</dbReference>
<evidence type="ECO:0000313" key="3">
    <source>
        <dbReference type="EMBL" id="MDF0591360.1"/>
    </source>
</evidence>
<keyword evidence="2" id="KW-0812">Transmembrane</keyword>
<reference evidence="3 4" key="1">
    <citation type="submission" date="2023-03" db="EMBL/GenBank/DDBJ databases">
        <title>WGS of Methanotrichaceae archaeon Mx.</title>
        <authorList>
            <person name="Sorokin D.Y."/>
            <person name="Merkel A.Y."/>
        </authorList>
    </citation>
    <scope>NUCLEOTIDE SEQUENCE [LARGE SCALE GENOMIC DNA]</scope>
    <source>
        <strain evidence="3 4">Mx</strain>
    </source>
</reference>
<dbReference type="PANTHER" id="PTHR43801">
    <property type="entry name" value="NUCLEOTIDE-BINDING PROTEIN-RELATED"/>
    <property type="match status" value="1"/>
</dbReference>
<name>A0ABT5X9I4_9EURY</name>
<feature type="compositionally biased region" description="Basic and acidic residues" evidence="1">
    <location>
        <begin position="217"/>
        <end position="226"/>
    </location>
</feature>
<accession>A0ABT5X9I4</accession>
<feature type="region of interest" description="Disordered" evidence="1">
    <location>
        <begin position="217"/>
        <end position="238"/>
    </location>
</feature>
<comment type="caution">
    <text evidence="3">The sequence shown here is derived from an EMBL/GenBank/DDBJ whole genome shotgun (WGS) entry which is preliminary data.</text>
</comment>
<organism evidence="3 4">
    <name type="scientific">Candidatus Methanocrinis natronophilus</name>
    <dbReference type="NCBI Taxonomy" id="3033396"/>
    <lineage>
        <taxon>Archaea</taxon>
        <taxon>Methanobacteriati</taxon>
        <taxon>Methanobacteriota</taxon>
        <taxon>Stenosarchaea group</taxon>
        <taxon>Methanomicrobia</taxon>
        <taxon>Methanotrichales</taxon>
        <taxon>Methanotrichaceae</taxon>
        <taxon>Methanocrinis</taxon>
    </lineage>
</organism>
<dbReference type="RefSeq" id="WP_316967094.1">
    <property type="nucleotide sequence ID" value="NZ_JARFPK010000037.1"/>
</dbReference>
<evidence type="ECO:0000256" key="2">
    <source>
        <dbReference type="SAM" id="Phobius"/>
    </source>
</evidence>
<feature type="transmembrane region" description="Helical" evidence="2">
    <location>
        <begin position="45"/>
        <end position="65"/>
    </location>
</feature>
<proteinExistence type="predicted"/>
<dbReference type="EMBL" id="JARFPK010000037">
    <property type="protein sequence ID" value="MDF0591360.1"/>
    <property type="molecule type" value="Genomic_DNA"/>
</dbReference>
<evidence type="ECO:0000256" key="1">
    <source>
        <dbReference type="SAM" id="MobiDB-lite"/>
    </source>
</evidence>
<gene>
    <name evidence="3" type="ORF">P0O15_09340</name>
</gene>
<dbReference type="Pfam" id="PF01976">
    <property type="entry name" value="DUF116"/>
    <property type="match status" value="1"/>
</dbReference>
<dbReference type="PIRSF" id="PIRSF006594">
    <property type="entry name" value="UCP006594"/>
    <property type="match status" value="1"/>
</dbReference>